<feature type="transmembrane region" description="Helical" evidence="5">
    <location>
        <begin position="149"/>
        <end position="167"/>
    </location>
</feature>
<keyword evidence="4 5" id="KW-0472">Membrane</keyword>
<dbReference type="PROSITE" id="PS50262">
    <property type="entry name" value="G_PROTEIN_RECEP_F1_2"/>
    <property type="match status" value="1"/>
</dbReference>
<feature type="transmembrane region" description="Helical" evidence="5">
    <location>
        <begin position="188"/>
        <end position="208"/>
    </location>
</feature>
<dbReference type="CDD" id="cd14978">
    <property type="entry name" value="7tmA_FMRFamide_R-like"/>
    <property type="match status" value="1"/>
</dbReference>
<dbReference type="SUPFAM" id="SSF81321">
    <property type="entry name" value="Family A G protein-coupled receptor-like"/>
    <property type="match status" value="1"/>
</dbReference>
<sequence>MASMLSDRIPVLNIATNMSTTTSLQQQQQPSLAQLDLFDPTNASATMSCGGQNVSDHYKEFYMMAQFITGLIVYPILCIIGITGNVLALVVLNHRDMRTSTNVYLSSLAVSDTFKLLNDAMYVIIVAISQSDQDLSEKFMSSLYPVAHYVFNMSVCVTSWLTVSVAVERYISVCYASRAKQLCTIPRARFVCTFVFIFMSILAIPSGLRYEMITIQDHTLNTTCVEIVPTTLGNNEAFMKPWSWIQNSLRGIIPVFILVYLNVRIINELRKERVKGKKFSARNRITLMLIVIVFMFLVCITPDAIMSTFFGKGYVEEDHLVKGIREITDSLLAVNSAFSFFLYCTMSVVFRTTFVKIFWPFPRKPGDGEAIQLTCTNASSTAAKKQQQQKQQQQQLQQNTTTTADHVGLVNSSQVVRANGCSHAAEDGAGKEDYL</sequence>
<dbReference type="InterPro" id="IPR052954">
    <property type="entry name" value="GPCR-Ligand_Int"/>
</dbReference>
<dbReference type="Gene3D" id="1.20.1070.10">
    <property type="entry name" value="Rhodopsin 7-helix transmembrane proteins"/>
    <property type="match status" value="1"/>
</dbReference>
<evidence type="ECO:0000313" key="8">
    <source>
        <dbReference type="RefSeq" id="XP_005106049.1"/>
    </source>
</evidence>
<gene>
    <name evidence="8" type="primary">LOC101863926</name>
</gene>
<dbReference type="PANTHER" id="PTHR46641">
    <property type="entry name" value="FMRFAMIDE RECEPTOR-RELATED"/>
    <property type="match status" value="1"/>
</dbReference>
<dbReference type="RefSeq" id="XP_005106049.1">
    <property type="nucleotide sequence ID" value="XM_005105992.3"/>
</dbReference>
<dbReference type="InterPro" id="IPR000276">
    <property type="entry name" value="GPCR_Rhodpsn"/>
</dbReference>
<dbReference type="PANTHER" id="PTHR46641:SF2">
    <property type="entry name" value="FMRFAMIDE RECEPTOR"/>
    <property type="match status" value="1"/>
</dbReference>
<keyword evidence="3 5" id="KW-1133">Transmembrane helix</keyword>
<organism evidence="7 8">
    <name type="scientific">Aplysia californica</name>
    <name type="common">California sea hare</name>
    <dbReference type="NCBI Taxonomy" id="6500"/>
    <lineage>
        <taxon>Eukaryota</taxon>
        <taxon>Metazoa</taxon>
        <taxon>Spiralia</taxon>
        <taxon>Lophotrochozoa</taxon>
        <taxon>Mollusca</taxon>
        <taxon>Gastropoda</taxon>
        <taxon>Heterobranchia</taxon>
        <taxon>Euthyneura</taxon>
        <taxon>Tectipleura</taxon>
        <taxon>Aplysiida</taxon>
        <taxon>Aplysioidea</taxon>
        <taxon>Aplysiidae</taxon>
        <taxon>Aplysia</taxon>
    </lineage>
</organism>
<dbReference type="Proteomes" id="UP000694888">
    <property type="component" value="Unplaced"/>
</dbReference>
<feature type="transmembrane region" description="Helical" evidence="5">
    <location>
        <begin position="287"/>
        <end position="310"/>
    </location>
</feature>
<keyword evidence="7" id="KW-1185">Reference proteome</keyword>
<feature type="transmembrane region" description="Helical" evidence="5">
    <location>
        <begin position="248"/>
        <end position="266"/>
    </location>
</feature>
<reference evidence="8" key="1">
    <citation type="submission" date="2025-08" db="UniProtKB">
        <authorList>
            <consortium name="RefSeq"/>
        </authorList>
    </citation>
    <scope>IDENTIFICATION</scope>
</reference>
<protein>
    <submittedName>
        <fullName evidence="8">Neuropeptides B/W receptor type 1-like</fullName>
    </submittedName>
</protein>
<feature type="transmembrane region" description="Helical" evidence="5">
    <location>
        <begin position="330"/>
        <end position="354"/>
    </location>
</feature>
<accession>A0ABM0K0S2</accession>
<evidence type="ECO:0000256" key="4">
    <source>
        <dbReference type="ARBA" id="ARBA00023136"/>
    </source>
</evidence>
<evidence type="ECO:0000256" key="5">
    <source>
        <dbReference type="SAM" id="Phobius"/>
    </source>
</evidence>
<dbReference type="Pfam" id="PF00001">
    <property type="entry name" value="7tm_1"/>
    <property type="match status" value="1"/>
</dbReference>
<feature type="domain" description="G-protein coupled receptors family 1 profile" evidence="6">
    <location>
        <begin position="84"/>
        <end position="343"/>
    </location>
</feature>
<feature type="transmembrane region" description="Helical" evidence="5">
    <location>
        <begin position="67"/>
        <end position="92"/>
    </location>
</feature>
<proteinExistence type="predicted"/>
<dbReference type="GeneID" id="101863926"/>
<evidence type="ECO:0000256" key="1">
    <source>
        <dbReference type="ARBA" id="ARBA00004370"/>
    </source>
</evidence>
<keyword evidence="2 5" id="KW-0812">Transmembrane</keyword>
<evidence type="ECO:0000259" key="6">
    <source>
        <dbReference type="PROSITE" id="PS50262"/>
    </source>
</evidence>
<dbReference type="PRINTS" id="PR00237">
    <property type="entry name" value="GPCRRHODOPSN"/>
</dbReference>
<name>A0ABM0K0S2_APLCA</name>
<feature type="transmembrane region" description="Helical" evidence="5">
    <location>
        <begin position="104"/>
        <end position="129"/>
    </location>
</feature>
<evidence type="ECO:0000256" key="2">
    <source>
        <dbReference type="ARBA" id="ARBA00022692"/>
    </source>
</evidence>
<evidence type="ECO:0000313" key="7">
    <source>
        <dbReference type="Proteomes" id="UP000694888"/>
    </source>
</evidence>
<evidence type="ECO:0000256" key="3">
    <source>
        <dbReference type="ARBA" id="ARBA00022989"/>
    </source>
</evidence>
<comment type="subcellular location">
    <subcellularLocation>
        <location evidence="1">Membrane</location>
    </subcellularLocation>
</comment>
<dbReference type="InterPro" id="IPR017452">
    <property type="entry name" value="GPCR_Rhodpsn_7TM"/>
</dbReference>